<evidence type="ECO:0000313" key="9">
    <source>
        <dbReference type="Proteomes" id="UP000589085"/>
    </source>
</evidence>
<dbReference type="GO" id="GO:0004553">
    <property type="term" value="F:hydrolase activity, hydrolyzing O-glycosyl compounds"/>
    <property type="evidence" value="ECO:0007669"/>
    <property type="project" value="InterPro"/>
</dbReference>
<evidence type="ECO:0000313" key="8">
    <source>
        <dbReference type="EMBL" id="MBB2161956.1"/>
    </source>
</evidence>
<dbReference type="PANTHER" id="PTHR42715">
    <property type="entry name" value="BETA-GLUCOSIDASE"/>
    <property type="match status" value="1"/>
</dbReference>
<dbReference type="SUPFAM" id="SSF51445">
    <property type="entry name" value="(Trans)glycosidases"/>
    <property type="match status" value="1"/>
</dbReference>
<dbReference type="Pfam" id="PF01915">
    <property type="entry name" value="Glyco_hydro_3_C"/>
    <property type="match status" value="1"/>
</dbReference>
<dbReference type="Proteomes" id="UP000589085">
    <property type="component" value="Unassembled WGS sequence"/>
</dbReference>
<dbReference type="InterPro" id="IPR036962">
    <property type="entry name" value="Glyco_hydro_3_N_sf"/>
</dbReference>
<evidence type="ECO:0000256" key="6">
    <source>
        <dbReference type="SAM" id="MobiDB-lite"/>
    </source>
</evidence>
<dbReference type="RefSeq" id="WP_182998787.1">
    <property type="nucleotide sequence ID" value="NZ_JABEQJ010000028.1"/>
</dbReference>
<dbReference type="PRINTS" id="PR00133">
    <property type="entry name" value="GLHYDRLASE3"/>
</dbReference>
<dbReference type="InterPro" id="IPR019800">
    <property type="entry name" value="Glyco_hydro_3_AS"/>
</dbReference>
<dbReference type="SUPFAM" id="SSF52279">
    <property type="entry name" value="Beta-D-glucan exohydrolase, C-terminal domain"/>
    <property type="match status" value="1"/>
</dbReference>
<dbReference type="PANTHER" id="PTHR42715:SF10">
    <property type="entry name" value="BETA-GLUCOSIDASE"/>
    <property type="match status" value="1"/>
</dbReference>
<dbReference type="SMART" id="SM01217">
    <property type="entry name" value="Fn3_like"/>
    <property type="match status" value="1"/>
</dbReference>
<feature type="region of interest" description="Disordered" evidence="6">
    <location>
        <begin position="1"/>
        <end position="50"/>
    </location>
</feature>
<name>A0A7W4IFJ7_9PROT</name>
<keyword evidence="4 5" id="KW-0326">Glycosidase</keyword>
<dbReference type="EMBL" id="JABEQJ010000028">
    <property type="protein sequence ID" value="MBB2161956.1"/>
    <property type="molecule type" value="Genomic_DNA"/>
</dbReference>
<evidence type="ECO:0000256" key="3">
    <source>
        <dbReference type="ARBA" id="ARBA00023277"/>
    </source>
</evidence>
<proteinExistence type="inferred from homology"/>
<evidence type="ECO:0000256" key="2">
    <source>
        <dbReference type="ARBA" id="ARBA00022801"/>
    </source>
</evidence>
<comment type="caution">
    <text evidence="8">The sequence shown here is derived from an EMBL/GenBank/DDBJ whole genome shotgun (WGS) entry which is preliminary data.</text>
</comment>
<keyword evidence="2 5" id="KW-0378">Hydrolase</keyword>
<dbReference type="Gene3D" id="3.20.20.300">
    <property type="entry name" value="Glycoside hydrolase, family 3, N-terminal domain"/>
    <property type="match status" value="1"/>
</dbReference>
<dbReference type="InterPro" id="IPR013783">
    <property type="entry name" value="Ig-like_fold"/>
</dbReference>
<dbReference type="Gene3D" id="2.60.40.10">
    <property type="entry name" value="Immunoglobulins"/>
    <property type="match status" value="1"/>
</dbReference>
<dbReference type="InterPro" id="IPR017853">
    <property type="entry name" value="GH"/>
</dbReference>
<dbReference type="InterPro" id="IPR002772">
    <property type="entry name" value="Glyco_hydro_3_C"/>
</dbReference>
<evidence type="ECO:0000256" key="1">
    <source>
        <dbReference type="ARBA" id="ARBA00005336"/>
    </source>
</evidence>
<evidence type="ECO:0000256" key="5">
    <source>
        <dbReference type="RuleBase" id="RU361161"/>
    </source>
</evidence>
<dbReference type="Gene3D" id="3.40.50.1700">
    <property type="entry name" value="Glycoside hydrolase family 3 C-terminal domain"/>
    <property type="match status" value="1"/>
</dbReference>
<feature type="compositionally biased region" description="Basic and acidic residues" evidence="6">
    <location>
        <begin position="25"/>
        <end position="35"/>
    </location>
</feature>
<protein>
    <submittedName>
        <fullName evidence="8">Glycosyl hydrolase</fullName>
    </submittedName>
</protein>
<feature type="domain" description="Fibronectin type III-like" evidence="7">
    <location>
        <begin position="650"/>
        <end position="724"/>
    </location>
</feature>
<comment type="similarity">
    <text evidence="1 5">Belongs to the glycosyl hydrolase 3 family.</text>
</comment>
<gene>
    <name evidence="8" type="ORF">HLH48_17610</name>
</gene>
<dbReference type="InterPro" id="IPR026891">
    <property type="entry name" value="Fn3-like"/>
</dbReference>
<keyword evidence="3" id="KW-0119">Carbohydrate metabolism</keyword>
<accession>A0A7W4IFJ7</accession>
<dbReference type="GO" id="GO:0005975">
    <property type="term" value="P:carbohydrate metabolic process"/>
    <property type="evidence" value="ECO:0007669"/>
    <property type="project" value="InterPro"/>
</dbReference>
<dbReference type="InterPro" id="IPR001764">
    <property type="entry name" value="Glyco_hydro_3_N"/>
</dbReference>
<dbReference type="InterPro" id="IPR050288">
    <property type="entry name" value="Cellulose_deg_GH3"/>
</dbReference>
<dbReference type="PROSITE" id="PS00775">
    <property type="entry name" value="GLYCOSYL_HYDROL_F3"/>
    <property type="match status" value="1"/>
</dbReference>
<evidence type="ECO:0000256" key="4">
    <source>
        <dbReference type="ARBA" id="ARBA00023295"/>
    </source>
</evidence>
<dbReference type="Pfam" id="PF14310">
    <property type="entry name" value="Fn3-like"/>
    <property type="match status" value="1"/>
</dbReference>
<evidence type="ECO:0000259" key="7">
    <source>
        <dbReference type="SMART" id="SM01217"/>
    </source>
</evidence>
<reference evidence="8 9" key="1">
    <citation type="submission" date="2020-04" db="EMBL/GenBank/DDBJ databases">
        <title>Description of novel Gluconacetobacter.</title>
        <authorList>
            <person name="Sombolestani A."/>
        </authorList>
    </citation>
    <scope>NUCLEOTIDE SEQUENCE [LARGE SCALE GENOMIC DNA]</scope>
    <source>
        <strain evidence="8 9">LMG 19747</strain>
    </source>
</reference>
<organism evidence="8 9">
    <name type="scientific">Gluconacetobacter sacchari</name>
    <dbReference type="NCBI Taxonomy" id="92759"/>
    <lineage>
        <taxon>Bacteria</taxon>
        <taxon>Pseudomonadati</taxon>
        <taxon>Pseudomonadota</taxon>
        <taxon>Alphaproteobacteria</taxon>
        <taxon>Acetobacterales</taxon>
        <taxon>Acetobacteraceae</taxon>
        <taxon>Gluconacetobacter</taxon>
    </lineage>
</organism>
<sequence length="824" mass="89059">MVFRSSPVPSARALGEGVGQLGSKAAERPGDEPAARHGCGSAADDRSPDLSALTRDDKIDLVSGRGLWRTASLPRHHIRSVLMTDGTNGVRFVPAQIDDVGEQADLGAFLDTVDTARGETALLLGRSLPMTCFPSGATMGCSWDTALMYEVGRALAAECRLLGVQVLLGPGINLRRCPLAGRGFEYCSEDPVLTADMAAGLINGLQDHGVGASLKHLACNNSEVERTSMDSVVERRALHELYLYGFERAIARSDPWTVMTSYNRLNGVQTSADPWLLTDIVRKRWGYRGTVISDWHGIQDRPASLLAGNDLDMPQSDARKRRLRTALAEGRVPDAALDGACRNVLRLIERCDRAAAMPPLAADFDAHHALARKIAARSCVLLVNRDDLLPLTATCGHWLVIGSGAMEPRIQGVGSAGVNPRQCDIPLDMLRQTAGAGVQLSYHAGWADDGSIDPQRRQEALEMAARADTVLVFAGTPPDVSGENADRPDLALIPAHDDFIAALAGIHPRVVVVLTHPDAVILPWVGSVGAVISAGYAGQGFGGAIADILLGVENPSGKLPVTWPARLEDSPAFLGYPGEHGTHLYREGIFVGYRYFDARRITPLFPFGFGLSYTRFSYHGLRLDRSVLGRNQTLSISFTIRNDGPVYGREICQLYLGRPEAPRRAIPAHPRRALKSFACVALAPGESRVVDFVLTRRDFAYFDVVLDEWFVPEAVLSIEIGASSRDILLQTELTVAGDSALPRRLDLHTPPGIVMETPHAAAELTEWLAAETGAAPAEALAILDRCRTSFLGLHDTLSWSLGRELDEGALIQVLERINRENGIP</sequence>
<dbReference type="AlphaFoldDB" id="A0A7W4IFJ7"/>
<dbReference type="InterPro" id="IPR036881">
    <property type="entry name" value="Glyco_hydro_3_C_sf"/>
</dbReference>
<dbReference type="Pfam" id="PF00933">
    <property type="entry name" value="Glyco_hydro_3"/>
    <property type="match status" value="1"/>
</dbReference>